<comment type="catalytic activity">
    <reaction evidence="7">
        <text>NAD(+) + H2O = ADP-D-ribose + nicotinamide + H(+)</text>
        <dbReference type="Rhea" id="RHEA:16301"/>
        <dbReference type="ChEBI" id="CHEBI:15377"/>
        <dbReference type="ChEBI" id="CHEBI:15378"/>
        <dbReference type="ChEBI" id="CHEBI:17154"/>
        <dbReference type="ChEBI" id="CHEBI:57540"/>
        <dbReference type="ChEBI" id="CHEBI:57967"/>
        <dbReference type="EC" id="3.2.2.6"/>
    </reaction>
    <physiologicalReaction direction="left-to-right" evidence="7">
        <dbReference type="Rhea" id="RHEA:16302"/>
    </physiologicalReaction>
</comment>
<dbReference type="InterPro" id="IPR002182">
    <property type="entry name" value="NB-ARC"/>
</dbReference>
<dbReference type="Gene3D" id="3.80.10.10">
    <property type="entry name" value="Ribonuclease Inhibitor"/>
    <property type="match status" value="4"/>
</dbReference>
<dbReference type="GO" id="GO:0006952">
    <property type="term" value="P:defense response"/>
    <property type="evidence" value="ECO:0007669"/>
    <property type="project" value="UniProtKB-KW"/>
</dbReference>
<accession>A0A1Q3BBH8</accession>
<feature type="domain" description="TIR" evidence="9">
    <location>
        <begin position="1197"/>
        <end position="1365"/>
    </location>
</feature>
<dbReference type="Gene3D" id="3.40.50.300">
    <property type="entry name" value="P-loop containing nucleotide triphosphate hydrolases"/>
    <property type="match status" value="2"/>
</dbReference>
<dbReference type="GO" id="GO:0043531">
    <property type="term" value="F:ADP binding"/>
    <property type="evidence" value="ECO:0007669"/>
    <property type="project" value="InterPro"/>
</dbReference>
<dbReference type="InterPro" id="IPR032675">
    <property type="entry name" value="LRR_dom_sf"/>
</dbReference>
<sequence length="2270" mass="257164">SKSTQRTSSFSSQWRYDAFLSFRGEDTRKKFTYHLYAALYRHGIYAFRDDERLERGKSIGPELFKAIKESRISIIVFSKTYASSSWCLDELVKIIKCKHKRSQKVLPILYDVDPSDVRKQTGCFQDVFSRHEHVFRDDPDKVKKWREAMFEAANLSGFPLGDRSSVAAAPNANYLNFKKNNADVRFIGICGMGRIGKTTLARVVYSMMSSHFEGSCFLENVREVLQNGQIVSLQEQLLSQIMMERTVGIWQFHDGINMIRSRLCRKRVLIIIDDVDHLDQLRMLAGNHGWFGSGSRIVITTRDEHLLIAHGVDVVYKAEILDDDEALQLFSLKAFKNEHPPNNYTELCKSIVRHVDGLPLALDVFGSFLFGRSIDEWENALERLEEDSGKEILDRLQISFDGLEETEKEIFLDIACFFKGEATDYVTKILDSCGFYPQIGIKVLIEKCLISISSNNELWMHDLLEEMAKKIVQKKSSKELGTRSRLCNKEEVYHVLTKVSVSNFIENYNFVEEIDAIEVITQDFSQEDEIALSAKAFSNMNRLRLLRISNVQLPQGLDYLSNELRFLKWVGYPLKSLPPSFKPENIVVLNLSRSCIQQLWKGIIPFNKLKFIDLSDSKNLTKTPDFTGVPNLESLILKGCSRLSELHPSIGVLRRLTLLNLKDCYSLSSLPNIIKLESLQVCILAGCSRLNKFPEIIGNMESLREFDVSETALGELPASIILLMKNLEVLSLRGIKGPPHKTWHFLSLFPLMQRNLDPMPLMLPSLSGLCSLTSLDLSNCQLWEGAIPNDFACLSSLKFLNLSSNNFVTLPASIGLLSNLIVLELNNCKMLQSLPDLSNVETVVAANAFKQCRVMMFPWLAFGHMIPFLEFSKKLAANGIRISFISTPRNVQRLPAIPPNLADCIKYVEIPLPSVDGLPQHCGATIDLQQVQIQYLKKACDGLREPIEKLMQEDLPDWILFDFVQCWIPEIAAKLGVPCAFFSAYSAAALAFIGPPQELKSFKKRNKPEDFTMAPDWFPFPSLVAHRLDQAAIMFQNVRFPDISGKPVNYSYLRVFGCEAFVHVDSECRGKFDPKSMKCYFLGYCENEYGFRLWDSAAKKVVRSRDVVFNELKLYKKRDAPNFDGVEKSEQVKLDLRGTPEIKENVQVNDEAAPESVQGDEPEVATPPSHLRRSIKERRAPEKYSPVLNHILYTDAGEPETLEEALEVDTRIEKKFTDHLYAALYRHGIYAFRDDERLERGKSIGPELFKAIKESRISIIVFSKTYASSSWCLDELVKIIKCKHKRSQKVLPIFYDVDPSDVRKQTGCFQDVFSRHEHVFRDDPDKVKKWREAMFEAANLSGFPLGDSHESDFIEGVVKEILKEITPTFSSVIKEFVGMDVRLEKLSLHMDLGSADVRFIGICGMGGIGKTTLARVVYSMMSSHFEGSCFLANVREVLQNGQIVSLQEQLLSQIMMERTVGIWQVHDGINMIRSRLCRKRVLIIIDDVDHLDQLRKLAGNQGWFGSGSRIVITTRDEHLLIAHGVDVVYKAEILADDEALQLFSLKAFKNEHPPNNYTELCKRIVRHVDGLPLALEVFGSFLFGRSIDEWENALERLKEDSGKEILDRLQISFDGLEETEKEIFLDIACFFKGEDTDYVTKILDSCGFYPQIGIKVLIEKCLISISINNVLGMHDLLEEMAKKIVQKKSSKEPGTRSRLCNKKEVYHVLTKVSGTEAIEVITQDFSQEDEVALSAKAFSNMNRLRVLRISNVQLPQGLDYLSNELRFLKWVGYPLKSLPPSFKPENIVVLNLSRSRIRQLWKGIIPFNKLKFIDLRDSKNLTKTPDFTGVPNLESLNLEGCSRLSELHPSVGVLRSLTMLNLKDCYSLSSLPNIIKLESLQVCILAGCSRLNKFPEIIGNMESLKVFDVSETALGELPASIFLLMKNLEVLSFRGIKGPSHKKWHFLYPFPLMQRSPDPMPLMLPSLSGLCSLTRLDLSNCKLWEGAIPNDFACLSSLEFLNLSSNNFVTLPAIIGQLSNLKLLRLNNCKMLQSLPDLSNIETVVATNACSLLKEISDSGDVAFPRLKRFLQGASNPYDNRSDILIPGGEIPELFSHQREGPSITVDMHSKNSKLMGIAMCCVFAVHEHSPIIDNPLGFGWNAITCYLEANDRNFPSSCGIGFEEKFSSAVSDHLWLLYVSNPSYYLGTECQDCGNMNFLFEGEPGLEVKKCGVRLLYEHDVEDLVNVTTDSNCTISNIFVKMDETNLDADMIKQVHVDPDEVEPPTRLC</sequence>
<proteinExistence type="predicted"/>
<dbReference type="PROSITE" id="PS50104">
    <property type="entry name" value="TIR"/>
    <property type="match status" value="2"/>
</dbReference>
<dbReference type="SMART" id="SM00255">
    <property type="entry name" value="TIR"/>
    <property type="match status" value="2"/>
</dbReference>
<dbReference type="OrthoDB" id="1936883at2759"/>
<evidence type="ECO:0000256" key="2">
    <source>
        <dbReference type="ARBA" id="ARBA00022614"/>
    </source>
</evidence>
<dbReference type="InterPro" id="IPR042197">
    <property type="entry name" value="Apaf_helical"/>
</dbReference>
<dbReference type="InterPro" id="IPR003591">
    <property type="entry name" value="Leu-rich_rpt_typical-subtyp"/>
</dbReference>
<dbReference type="InterPro" id="IPR035897">
    <property type="entry name" value="Toll_tir_struct_dom_sf"/>
</dbReference>
<dbReference type="SMART" id="SM00369">
    <property type="entry name" value="LRR_TYP"/>
    <property type="match status" value="7"/>
</dbReference>
<keyword evidence="5" id="KW-0611">Plant defense</keyword>
<dbReference type="STRING" id="3775.A0A1Q3BBH8"/>
<evidence type="ECO:0000256" key="3">
    <source>
        <dbReference type="ARBA" id="ARBA00022737"/>
    </source>
</evidence>
<dbReference type="InterPro" id="IPR057670">
    <property type="entry name" value="SH3_retrovirus"/>
</dbReference>
<dbReference type="Gene3D" id="3.40.50.10140">
    <property type="entry name" value="Toll/interleukin-1 receptor homology (TIR) domain"/>
    <property type="match status" value="2"/>
</dbReference>
<dbReference type="InterPro" id="IPR058192">
    <property type="entry name" value="WHD_ROQ1-like"/>
</dbReference>
<dbReference type="Pfam" id="PF01582">
    <property type="entry name" value="TIR"/>
    <property type="match status" value="2"/>
</dbReference>
<evidence type="ECO:0000256" key="7">
    <source>
        <dbReference type="ARBA" id="ARBA00047304"/>
    </source>
</evidence>
<dbReference type="Pfam" id="PF23286">
    <property type="entry name" value="LRR_13"/>
    <property type="match status" value="1"/>
</dbReference>
<dbReference type="PRINTS" id="PR00364">
    <property type="entry name" value="DISEASERSIST"/>
</dbReference>
<dbReference type="PANTHER" id="PTHR11017">
    <property type="entry name" value="LEUCINE-RICH REPEAT-CONTAINING PROTEIN"/>
    <property type="match status" value="1"/>
</dbReference>
<dbReference type="SUPFAM" id="SSF52200">
    <property type="entry name" value="Toll/Interleukin receptor TIR domain"/>
    <property type="match status" value="2"/>
</dbReference>
<evidence type="ECO:0000256" key="5">
    <source>
        <dbReference type="ARBA" id="ARBA00022821"/>
    </source>
</evidence>
<dbReference type="PROSITE" id="PS51450">
    <property type="entry name" value="LRR"/>
    <property type="match status" value="2"/>
</dbReference>
<gene>
    <name evidence="10" type="ORF">CFOL_v3_08843</name>
</gene>
<dbReference type="Gene3D" id="1.10.8.430">
    <property type="entry name" value="Helical domain of apoptotic protease-activating factors"/>
    <property type="match status" value="2"/>
</dbReference>
<dbReference type="SMART" id="SM00364">
    <property type="entry name" value="LRR_BAC"/>
    <property type="match status" value="4"/>
</dbReference>
<dbReference type="InParanoid" id="A0A1Q3BBH8"/>
<evidence type="ECO:0000256" key="4">
    <source>
        <dbReference type="ARBA" id="ARBA00022801"/>
    </source>
</evidence>
<keyword evidence="6" id="KW-0520">NAD</keyword>
<dbReference type="EC" id="3.2.2.6" evidence="1"/>
<reference evidence="11" key="1">
    <citation type="submission" date="2016-04" db="EMBL/GenBank/DDBJ databases">
        <title>Cephalotus genome sequencing.</title>
        <authorList>
            <person name="Fukushima K."/>
            <person name="Hasebe M."/>
            <person name="Fang X."/>
        </authorList>
    </citation>
    <scope>NUCLEOTIDE SEQUENCE [LARGE SCALE GENOMIC DNA]</scope>
    <source>
        <strain evidence="11">cv. St1</strain>
    </source>
</reference>
<dbReference type="GO" id="GO:0061809">
    <property type="term" value="F:NAD+ nucleosidase activity, cyclic ADP-ribose generating"/>
    <property type="evidence" value="ECO:0007669"/>
    <property type="project" value="UniProtKB-EC"/>
</dbReference>
<dbReference type="Pfam" id="PF23282">
    <property type="entry name" value="WHD_ROQ1"/>
    <property type="match status" value="2"/>
</dbReference>
<evidence type="ECO:0000313" key="10">
    <source>
        <dbReference type="EMBL" id="GAV65328.1"/>
    </source>
</evidence>
<dbReference type="Pfam" id="PF25597">
    <property type="entry name" value="SH3_retrovirus"/>
    <property type="match status" value="1"/>
</dbReference>
<dbReference type="InterPro" id="IPR045344">
    <property type="entry name" value="C-JID"/>
</dbReference>
<dbReference type="Pfam" id="PF20160">
    <property type="entry name" value="C-JID"/>
    <property type="match status" value="1"/>
</dbReference>
<protein>
    <recommendedName>
        <fullName evidence="1">ADP-ribosyl cyclase/cyclic ADP-ribose hydrolase</fullName>
        <ecNumber evidence="1">3.2.2.6</ecNumber>
    </recommendedName>
</protein>
<keyword evidence="11" id="KW-1185">Reference proteome</keyword>
<organism evidence="10 11">
    <name type="scientific">Cephalotus follicularis</name>
    <name type="common">Albany pitcher plant</name>
    <dbReference type="NCBI Taxonomy" id="3775"/>
    <lineage>
        <taxon>Eukaryota</taxon>
        <taxon>Viridiplantae</taxon>
        <taxon>Streptophyta</taxon>
        <taxon>Embryophyta</taxon>
        <taxon>Tracheophyta</taxon>
        <taxon>Spermatophyta</taxon>
        <taxon>Magnoliopsida</taxon>
        <taxon>eudicotyledons</taxon>
        <taxon>Gunneridae</taxon>
        <taxon>Pentapetalae</taxon>
        <taxon>rosids</taxon>
        <taxon>fabids</taxon>
        <taxon>Oxalidales</taxon>
        <taxon>Cephalotaceae</taxon>
        <taxon>Cephalotus</taxon>
    </lineage>
</organism>
<dbReference type="GO" id="GO:0007165">
    <property type="term" value="P:signal transduction"/>
    <property type="evidence" value="ECO:0007669"/>
    <property type="project" value="InterPro"/>
</dbReference>
<evidence type="ECO:0000256" key="1">
    <source>
        <dbReference type="ARBA" id="ARBA00011982"/>
    </source>
</evidence>
<keyword evidence="2" id="KW-0433">Leucine-rich repeat</keyword>
<dbReference type="InterPro" id="IPR000157">
    <property type="entry name" value="TIR_dom"/>
</dbReference>
<evidence type="ECO:0000313" key="11">
    <source>
        <dbReference type="Proteomes" id="UP000187406"/>
    </source>
</evidence>
<dbReference type="SUPFAM" id="SSF53756">
    <property type="entry name" value="UDP-Glycosyltransferase/glycogen phosphorylase"/>
    <property type="match status" value="1"/>
</dbReference>
<dbReference type="Pfam" id="PF00931">
    <property type="entry name" value="NB-ARC"/>
    <property type="match status" value="2"/>
</dbReference>
<feature type="region of interest" description="Disordered" evidence="8">
    <location>
        <begin position="1145"/>
        <end position="1176"/>
    </location>
</feature>
<dbReference type="SUPFAM" id="SSF52058">
    <property type="entry name" value="L domain-like"/>
    <property type="match status" value="2"/>
</dbReference>
<dbReference type="InterPro" id="IPR003593">
    <property type="entry name" value="AAA+_ATPase"/>
</dbReference>
<dbReference type="SMART" id="SM00382">
    <property type="entry name" value="AAA"/>
    <property type="match status" value="2"/>
</dbReference>
<comment type="caution">
    <text evidence="10">The sequence shown here is derived from an EMBL/GenBank/DDBJ whole genome shotgun (WGS) entry which is preliminary data.</text>
</comment>
<dbReference type="Proteomes" id="UP000187406">
    <property type="component" value="Unassembled WGS sequence"/>
</dbReference>
<dbReference type="InterPro" id="IPR001611">
    <property type="entry name" value="Leu-rich_rpt"/>
</dbReference>
<dbReference type="Gene3D" id="3.40.50.2000">
    <property type="entry name" value="Glycogen Phosphorylase B"/>
    <property type="match status" value="1"/>
</dbReference>
<dbReference type="FunFam" id="3.40.50.10140:FF:000007">
    <property type="entry name" value="Disease resistance protein (TIR-NBS-LRR class)"/>
    <property type="match status" value="2"/>
</dbReference>
<dbReference type="InterPro" id="IPR044974">
    <property type="entry name" value="Disease_R_plants"/>
</dbReference>
<keyword evidence="4" id="KW-0378">Hydrolase</keyword>
<feature type="domain" description="TIR" evidence="9">
    <location>
        <begin position="14"/>
        <end position="149"/>
    </location>
</feature>
<evidence type="ECO:0000256" key="8">
    <source>
        <dbReference type="SAM" id="MobiDB-lite"/>
    </source>
</evidence>
<dbReference type="InterPro" id="IPR036390">
    <property type="entry name" value="WH_DNA-bd_sf"/>
</dbReference>
<dbReference type="InterPro" id="IPR058546">
    <property type="entry name" value="RPS4B/Roq1-like_LRR"/>
</dbReference>
<name>A0A1Q3BBH8_CEPFO</name>
<dbReference type="PANTHER" id="PTHR11017:SF573">
    <property type="entry name" value="ADP-RIBOSYL CYCLASE_CYCLIC ADP-RIBOSE HYDROLASE"/>
    <property type="match status" value="1"/>
</dbReference>
<dbReference type="SUPFAM" id="SSF52540">
    <property type="entry name" value="P-loop containing nucleoside triphosphate hydrolases"/>
    <property type="match status" value="2"/>
</dbReference>
<evidence type="ECO:0000259" key="9">
    <source>
        <dbReference type="PROSITE" id="PS50104"/>
    </source>
</evidence>
<dbReference type="InterPro" id="IPR027417">
    <property type="entry name" value="P-loop_NTPase"/>
</dbReference>
<dbReference type="EMBL" id="BDDD01000402">
    <property type="protein sequence ID" value="GAV65328.1"/>
    <property type="molecule type" value="Genomic_DNA"/>
</dbReference>
<dbReference type="SUPFAM" id="SSF46785">
    <property type="entry name" value="Winged helix' DNA-binding domain"/>
    <property type="match status" value="2"/>
</dbReference>
<feature type="non-terminal residue" evidence="10">
    <location>
        <position position="1"/>
    </location>
</feature>
<keyword evidence="3" id="KW-0677">Repeat</keyword>
<evidence type="ECO:0000256" key="6">
    <source>
        <dbReference type="ARBA" id="ARBA00023027"/>
    </source>
</evidence>